<keyword evidence="3" id="KW-1185">Reference proteome</keyword>
<evidence type="ECO:0000313" key="3">
    <source>
        <dbReference type="Proteomes" id="UP000030680"/>
    </source>
</evidence>
<dbReference type="AlphaFoldDB" id="M2XQN6"/>
<proteinExistence type="predicted"/>
<dbReference type="Gene3D" id="3.40.50.1820">
    <property type="entry name" value="alpha/beta hydrolase"/>
    <property type="match status" value="1"/>
</dbReference>
<dbReference type="InterPro" id="IPR029058">
    <property type="entry name" value="AB_hydrolase_fold"/>
</dbReference>
<dbReference type="KEGG" id="gsl:Gasu_03210"/>
<evidence type="ECO:0000256" key="1">
    <source>
        <dbReference type="SAM" id="Phobius"/>
    </source>
</evidence>
<dbReference type="GeneID" id="17091117"/>
<dbReference type="Proteomes" id="UP000030680">
    <property type="component" value="Unassembled WGS sequence"/>
</dbReference>
<dbReference type="OrthoDB" id="1976at2759"/>
<name>M2XQN6_GALSU</name>
<dbReference type="EMBL" id="KB454485">
    <property type="protein sequence ID" value="EME32547.1"/>
    <property type="molecule type" value="Genomic_DNA"/>
</dbReference>
<gene>
    <name evidence="2" type="ORF">Gasu_03210</name>
</gene>
<dbReference type="Gramene" id="EME32547">
    <property type="protein sequence ID" value="EME32547"/>
    <property type="gene ID" value="Gasu_03210"/>
</dbReference>
<accession>M2XQN6</accession>
<keyword evidence="1" id="KW-1133">Transmembrane helix</keyword>
<protein>
    <submittedName>
        <fullName evidence="2">Uncharacterized protein</fullName>
    </submittedName>
</protein>
<dbReference type="RefSeq" id="XP_005709067.1">
    <property type="nucleotide sequence ID" value="XM_005709010.1"/>
</dbReference>
<feature type="transmembrane region" description="Helical" evidence="1">
    <location>
        <begin position="338"/>
        <end position="359"/>
    </location>
</feature>
<dbReference type="OMA" id="KFWGEYL"/>
<dbReference type="SUPFAM" id="SSF53474">
    <property type="entry name" value="alpha/beta-Hydrolases"/>
    <property type="match status" value="1"/>
</dbReference>
<reference evidence="3" key="1">
    <citation type="journal article" date="2013" name="Science">
        <title>Gene transfer from bacteria and archaea facilitated evolution of an extremophilic eukaryote.</title>
        <authorList>
            <person name="Schonknecht G."/>
            <person name="Chen W.H."/>
            <person name="Ternes C.M."/>
            <person name="Barbier G.G."/>
            <person name="Shrestha R.P."/>
            <person name="Stanke M."/>
            <person name="Brautigam A."/>
            <person name="Baker B.J."/>
            <person name="Banfield J.F."/>
            <person name="Garavito R.M."/>
            <person name="Carr K."/>
            <person name="Wilkerson C."/>
            <person name="Rensing S.A."/>
            <person name="Gagneul D."/>
            <person name="Dickenson N.E."/>
            <person name="Oesterhelt C."/>
            <person name="Lercher M.J."/>
            <person name="Weber A.P."/>
        </authorList>
    </citation>
    <scope>NUCLEOTIDE SEQUENCE [LARGE SCALE GENOMIC DNA]</scope>
    <source>
        <strain evidence="3">074W</strain>
    </source>
</reference>
<sequence length="368" mass="41670">MLRSYFYPVFSFFRITVKWIRSYLYGVSFLYLLNSNREVVWPVETIFLQGIKCYLILPKKIDKNRSTVILVHGLSPSGIDDPRILEIGKIFALHGAICLIPTIEPLKSCSLSITSVDIIEQVVYQTANNAYLCPCEKVSIFAASISASICLVASSRPSISKLVINICCIGAYADTRSMLKYVIESNELPDDYGRSVFFFNFVELSFGPQPQLKQALWYRILDGHRSATGTKHELLNKFLSDKQLVARQFHNLWNNSDLRSQCAEQILLKIQDRLNALSPLQTLGRIKCPCIILVHGCNDPVIPSIHSRLLYQELKKNPDVRTYLCLTPFLSHGDKQKLAMSAIGSLLHLLGAFSVFYFASYIDNSLKR</sequence>
<evidence type="ECO:0000313" key="2">
    <source>
        <dbReference type="EMBL" id="EME32547.1"/>
    </source>
</evidence>
<keyword evidence="1" id="KW-0812">Transmembrane</keyword>
<organism evidence="2 3">
    <name type="scientific">Galdieria sulphuraria</name>
    <name type="common">Red alga</name>
    <dbReference type="NCBI Taxonomy" id="130081"/>
    <lineage>
        <taxon>Eukaryota</taxon>
        <taxon>Rhodophyta</taxon>
        <taxon>Bangiophyceae</taxon>
        <taxon>Galdieriales</taxon>
        <taxon>Galdieriaceae</taxon>
        <taxon>Galdieria</taxon>
    </lineage>
</organism>
<keyword evidence="1" id="KW-0472">Membrane</keyword>